<dbReference type="InterPro" id="IPR046960">
    <property type="entry name" value="PPR_At4g14850-like_plant"/>
</dbReference>
<dbReference type="InterPro" id="IPR011990">
    <property type="entry name" value="TPR-like_helical_dom_sf"/>
</dbReference>
<dbReference type="Pfam" id="PF01535">
    <property type="entry name" value="PPR"/>
    <property type="match status" value="1"/>
</dbReference>
<dbReference type="AlphaFoldDB" id="A0A6A3CJH9"/>
<dbReference type="PROSITE" id="PS51375">
    <property type="entry name" value="PPR"/>
    <property type="match status" value="1"/>
</dbReference>
<sequence length="420" mass="46714">MPDVLSLSGLVKGCGSLEQNEIVHGVCLRLGFGNGAFWLVDSLRIMVKVGTWFRLRSVFRVCLGVDNVVLTAMLCGYFGMGNLKRLGVNEYTMINVLSAVSAEGLVWELDDARCIFDDMVLEFTDCWIFTDMVLEFTNCWISPMNMHGLNVEVNIASILEVASDSSSLHLAVQIHSLEKSFADIDETTVIHLNAMLSTLVNADCHADSVDLFQNMVEMTFSYLSTDNLAAWNAMITGYAQHGLLQEAQSYMNSMVESPGRCKSTIDEMPIEPDALIWQILLSACCLHGTLILEELQRANFLSCSLVTNLPNSSFKSLCFGGMWTAVRKKRNEGKLLCKEPGPSWIQVRGFTHYFFADDMLHPKNGIVIIAFGTENIELNTQKKDGGEEGLFQCIDKVIGSRDTGNPSFFNTSFHFPMEIP</sequence>
<dbReference type="Gene3D" id="1.25.40.10">
    <property type="entry name" value="Tetratricopeptide repeat domain"/>
    <property type="match status" value="1"/>
</dbReference>
<evidence type="ECO:0000313" key="3">
    <source>
        <dbReference type="EMBL" id="KAE8727299.1"/>
    </source>
</evidence>
<dbReference type="GO" id="GO:0003723">
    <property type="term" value="F:RNA binding"/>
    <property type="evidence" value="ECO:0007669"/>
    <property type="project" value="InterPro"/>
</dbReference>
<dbReference type="EMBL" id="VEPZ02000308">
    <property type="protein sequence ID" value="KAE8727299.1"/>
    <property type="molecule type" value="Genomic_DNA"/>
</dbReference>
<name>A0A6A3CJH9_HIBSY</name>
<dbReference type="PANTHER" id="PTHR47926">
    <property type="entry name" value="PENTATRICOPEPTIDE REPEAT-CONTAINING PROTEIN"/>
    <property type="match status" value="1"/>
</dbReference>
<dbReference type="InterPro" id="IPR002885">
    <property type="entry name" value="PPR_rpt"/>
</dbReference>
<gene>
    <name evidence="3" type="ORF">F3Y22_tig00005465pilonHSYRG00001</name>
</gene>
<accession>A0A6A3CJH9</accession>
<keyword evidence="1" id="KW-0677">Repeat</keyword>
<evidence type="ECO:0000313" key="4">
    <source>
        <dbReference type="Proteomes" id="UP000436088"/>
    </source>
</evidence>
<evidence type="ECO:0000256" key="2">
    <source>
        <dbReference type="PROSITE-ProRule" id="PRU00708"/>
    </source>
</evidence>
<organism evidence="3 4">
    <name type="scientific">Hibiscus syriacus</name>
    <name type="common">Rose of Sharon</name>
    <dbReference type="NCBI Taxonomy" id="106335"/>
    <lineage>
        <taxon>Eukaryota</taxon>
        <taxon>Viridiplantae</taxon>
        <taxon>Streptophyta</taxon>
        <taxon>Embryophyta</taxon>
        <taxon>Tracheophyta</taxon>
        <taxon>Spermatophyta</taxon>
        <taxon>Magnoliopsida</taxon>
        <taxon>eudicotyledons</taxon>
        <taxon>Gunneridae</taxon>
        <taxon>Pentapetalae</taxon>
        <taxon>rosids</taxon>
        <taxon>malvids</taxon>
        <taxon>Malvales</taxon>
        <taxon>Malvaceae</taxon>
        <taxon>Malvoideae</taxon>
        <taxon>Hibiscus</taxon>
    </lineage>
</organism>
<dbReference type="NCBIfam" id="TIGR00756">
    <property type="entry name" value="PPR"/>
    <property type="match status" value="1"/>
</dbReference>
<proteinExistence type="predicted"/>
<protein>
    <recommendedName>
        <fullName evidence="5">Pentatricopeptide repeat-containing protein</fullName>
    </recommendedName>
</protein>
<dbReference type="Proteomes" id="UP000436088">
    <property type="component" value="Unassembled WGS sequence"/>
</dbReference>
<reference evidence="3" key="1">
    <citation type="submission" date="2019-09" db="EMBL/GenBank/DDBJ databases">
        <title>Draft genome information of white flower Hibiscus syriacus.</title>
        <authorList>
            <person name="Kim Y.-M."/>
        </authorList>
    </citation>
    <scope>NUCLEOTIDE SEQUENCE [LARGE SCALE GENOMIC DNA]</scope>
    <source>
        <strain evidence="3">YM2019G1</strain>
    </source>
</reference>
<dbReference type="GO" id="GO:0009451">
    <property type="term" value="P:RNA modification"/>
    <property type="evidence" value="ECO:0007669"/>
    <property type="project" value="InterPro"/>
</dbReference>
<comment type="caution">
    <text evidence="3">The sequence shown here is derived from an EMBL/GenBank/DDBJ whole genome shotgun (WGS) entry which is preliminary data.</text>
</comment>
<feature type="repeat" description="PPR" evidence="2">
    <location>
        <begin position="227"/>
        <end position="257"/>
    </location>
</feature>
<evidence type="ECO:0008006" key="5">
    <source>
        <dbReference type="Google" id="ProtNLM"/>
    </source>
</evidence>
<keyword evidence="4" id="KW-1185">Reference proteome</keyword>
<evidence type="ECO:0000256" key="1">
    <source>
        <dbReference type="ARBA" id="ARBA00022737"/>
    </source>
</evidence>